<evidence type="ECO:0000256" key="3">
    <source>
        <dbReference type="ARBA" id="ARBA00023163"/>
    </source>
</evidence>
<keyword evidence="2" id="KW-0805">Transcription regulation</keyword>
<organism evidence="5 6">
    <name type="scientific">Allomesorhizobium camelthorni</name>
    <dbReference type="NCBI Taxonomy" id="475069"/>
    <lineage>
        <taxon>Bacteria</taxon>
        <taxon>Pseudomonadati</taxon>
        <taxon>Pseudomonadota</taxon>
        <taxon>Alphaproteobacteria</taxon>
        <taxon>Hyphomicrobiales</taxon>
        <taxon>Phyllobacteriaceae</taxon>
        <taxon>Allomesorhizobium</taxon>
    </lineage>
</organism>
<evidence type="ECO:0000313" key="6">
    <source>
        <dbReference type="Proteomes" id="UP001642900"/>
    </source>
</evidence>
<evidence type="ECO:0000313" key="5">
    <source>
        <dbReference type="EMBL" id="NGO50447.1"/>
    </source>
</evidence>
<dbReference type="Proteomes" id="UP001642900">
    <property type="component" value="Unassembled WGS sequence"/>
</dbReference>
<evidence type="ECO:0000259" key="4">
    <source>
        <dbReference type="SMART" id="SM00738"/>
    </source>
</evidence>
<dbReference type="InterPro" id="IPR008991">
    <property type="entry name" value="Translation_prot_SH3-like_sf"/>
</dbReference>
<accession>A0A6G4W8H4</accession>
<dbReference type="CDD" id="cd06091">
    <property type="entry name" value="KOW_NusG"/>
    <property type="match status" value="1"/>
</dbReference>
<dbReference type="SUPFAM" id="SSF50104">
    <property type="entry name" value="Translation proteins SH3-like domain"/>
    <property type="match status" value="1"/>
</dbReference>
<dbReference type="PANTHER" id="PTHR30265">
    <property type="entry name" value="RHO-INTERACTING TRANSCRIPTION TERMINATION FACTOR NUSG"/>
    <property type="match status" value="1"/>
</dbReference>
<dbReference type="InterPro" id="IPR043425">
    <property type="entry name" value="NusG-like"/>
</dbReference>
<dbReference type="InterPro" id="IPR036735">
    <property type="entry name" value="NGN_dom_sf"/>
</dbReference>
<dbReference type="PANTHER" id="PTHR30265:SF4">
    <property type="entry name" value="KOW MOTIF FAMILY PROTEIN, EXPRESSED"/>
    <property type="match status" value="1"/>
</dbReference>
<dbReference type="Pfam" id="PF02357">
    <property type="entry name" value="NusG"/>
    <property type="match status" value="1"/>
</dbReference>
<dbReference type="GO" id="GO:0031564">
    <property type="term" value="P:transcription antitermination"/>
    <property type="evidence" value="ECO:0007669"/>
    <property type="project" value="UniProtKB-KW"/>
</dbReference>
<evidence type="ECO:0000256" key="1">
    <source>
        <dbReference type="ARBA" id="ARBA00022814"/>
    </source>
</evidence>
<dbReference type="EMBL" id="JAAKZF010000003">
    <property type="protein sequence ID" value="NGO50447.1"/>
    <property type="molecule type" value="Genomic_DNA"/>
</dbReference>
<dbReference type="InterPro" id="IPR014722">
    <property type="entry name" value="Rib_uL2_dom2"/>
</dbReference>
<feature type="domain" description="NusG-like N-terminal" evidence="4">
    <location>
        <begin position="55"/>
        <end position="159"/>
    </location>
</feature>
<protein>
    <submittedName>
        <fullName evidence="5">Transcriptional antiterminator NusG</fullName>
    </submittedName>
</protein>
<keyword evidence="3" id="KW-0804">Transcription</keyword>
<keyword evidence="6" id="KW-1185">Reference proteome</keyword>
<sequence>MAVNGKRLSESERVWLDRKGDPINIDRAWQKSDQRIALTRREQAMLAAAGMDGPEARWYVLRVEDRADIAVDKSLEEANVERWMAVKEVEPKRRGKRKWQSLEPCMLPALPGYLFVKVVSCAVTWAGLKTVKGVVDVLGGADNPKPVNEQEIVKLQAFIEKDPKAIEILTNALKVGDRVTIDNGPLASFQAVVLMLGDSERIKVETHLFGRASFVDLDLAQVTKLD</sequence>
<dbReference type="SMART" id="SM00738">
    <property type="entry name" value="NGN"/>
    <property type="match status" value="1"/>
</dbReference>
<dbReference type="Gene3D" id="2.30.30.30">
    <property type="match status" value="1"/>
</dbReference>
<dbReference type="AlphaFoldDB" id="A0A6G4W8H4"/>
<dbReference type="Gene3D" id="3.30.70.940">
    <property type="entry name" value="NusG, N-terminal domain"/>
    <property type="match status" value="1"/>
</dbReference>
<name>A0A6G4W8H4_9HYPH</name>
<dbReference type="InterPro" id="IPR006645">
    <property type="entry name" value="NGN-like_dom"/>
</dbReference>
<reference evidence="5 6" key="1">
    <citation type="submission" date="2020-02" db="EMBL/GenBank/DDBJ databases">
        <title>Genome sequence of strain CCNWXJ40-4.</title>
        <authorList>
            <person name="Gao J."/>
            <person name="Sun J."/>
        </authorList>
    </citation>
    <scope>NUCLEOTIDE SEQUENCE [LARGE SCALE GENOMIC DNA]</scope>
    <source>
        <strain evidence="5 6">CCNWXJ 40-4</strain>
    </source>
</reference>
<gene>
    <name evidence="5" type="ORF">G6N73_04500</name>
</gene>
<dbReference type="GO" id="GO:0006354">
    <property type="term" value="P:DNA-templated transcription elongation"/>
    <property type="evidence" value="ECO:0007669"/>
    <property type="project" value="InterPro"/>
</dbReference>
<comment type="caution">
    <text evidence="5">The sequence shown here is derived from an EMBL/GenBank/DDBJ whole genome shotgun (WGS) entry which is preliminary data.</text>
</comment>
<dbReference type="SUPFAM" id="SSF82679">
    <property type="entry name" value="N-utilization substance G protein NusG, N-terminal domain"/>
    <property type="match status" value="1"/>
</dbReference>
<proteinExistence type="predicted"/>
<evidence type="ECO:0000256" key="2">
    <source>
        <dbReference type="ARBA" id="ARBA00023015"/>
    </source>
</evidence>
<keyword evidence="1" id="KW-0889">Transcription antitermination</keyword>